<reference evidence="1 2" key="1">
    <citation type="submission" date="2018-11" db="EMBL/GenBank/DDBJ databases">
        <title>Genomic Encyclopedia of Type Strains, Phase IV (KMG-IV): sequencing the most valuable type-strain genomes for metagenomic binning, comparative biology and taxonomic classification.</title>
        <authorList>
            <person name="Goeker M."/>
        </authorList>
    </citation>
    <scope>NUCLEOTIDE SEQUENCE [LARGE SCALE GENOMIC DNA]</scope>
    <source>
        <strain evidence="1 2">DSM 100275</strain>
    </source>
</reference>
<evidence type="ECO:0000313" key="1">
    <source>
        <dbReference type="EMBL" id="ROR29636.1"/>
    </source>
</evidence>
<gene>
    <name evidence="1" type="ORF">EDC57_2307</name>
</gene>
<name>A0A3N1XSK7_9GAMM</name>
<comment type="caution">
    <text evidence="1">The sequence shown here is derived from an EMBL/GenBank/DDBJ whole genome shotgun (WGS) entry which is preliminary data.</text>
</comment>
<evidence type="ECO:0008006" key="3">
    <source>
        <dbReference type="Google" id="ProtNLM"/>
    </source>
</evidence>
<dbReference type="SUPFAM" id="SSF52540">
    <property type="entry name" value="P-loop containing nucleoside triphosphate hydrolases"/>
    <property type="match status" value="1"/>
</dbReference>
<proteinExistence type="predicted"/>
<keyword evidence="2" id="KW-1185">Reference proteome</keyword>
<dbReference type="AlphaFoldDB" id="A0A3N1XSK7"/>
<dbReference type="Proteomes" id="UP000276634">
    <property type="component" value="Unassembled WGS sequence"/>
</dbReference>
<protein>
    <recommendedName>
        <fullName evidence="3">Sulfotransferase family protein</fullName>
    </recommendedName>
</protein>
<accession>A0A3N1XSK7</accession>
<dbReference type="InterPro" id="IPR027417">
    <property type="entry name" value="P-loop_NTPase"/>
</dbReference>
<evidence type="ECO:0000313" key="2">
    <source>
        <dbReference type="Proteomes" id="UP000276634"/>
    </source>
</evidence>
<sequence>MSTTPQARAAQVAAALRRRGRLAGKALAQRLRPRQGPPLTLFVAGVQRSGTNMVMDVLERSLETVVFHKRDPRAFRRYEMRPLDTIEALRGRCRARVMVVKALCELDLLPRLLEALAPARAVWIYRDWRHSVRSQLRSFPRHPGWIRRTLEDPAVGGWIGRGLQGPLLSEARALAAEAEMHDADSAALFSWFRNRLLFDLGLARDPRVRLVRYERLLEDPAGSFAALFAHAGLAFRPAWADGVRAPRHAQGAALAVSPPLAATCSALLARMEEAAA</sequence>
<dbReference type="OrthoDB" id="3336394at2"/>
<dbReference type="Gene3D" id="3.40.50.300">
    <property type="entry name" value="P-loop containing nucleotide triphosphate hydrolases"/>
    <property type="match status" value="1"/>
</dbReference>
<dbReference type="EMBL" id="RJVI01000003">
    <property type="protein sequence ID" value="ROR29636.1"/>
    <property type="molecule type" value="Genomic_DNA"/>
</dbReference>
<organism evidence="1 2">
    <name type="scientific">Inmirania thermothiophila</name>
    <dbReference type="NCBI Taxonomy" id="1750597"/>
    <lineage>
        <taxon>Bacteria</taxon>
        <taxon>Pseudomonadati</taxon>
        <taxon>Pseudomonadota</taxon>
        <taxon>Gammaproteobacteria</taxon>
        <taxon>Chromatiales</taxon>
        <taxon>Ectothiorhodospiraceae</taxon>
        <taxon>Inmirania</taxon>
    </lineage>
</organism>
<dbReference type="RefSeq" id="WP_148051462.1">
    <property type="nucleotide sequence ID" value="NZ_RJVI01000003.1"/>
</dbReference>